<feature type="transmembrane region" description="Helical" evidence="7">
    <location>
        <begin position="278"/>
        <end position="300"/>
    </location>
</feature>
<feature type="transmembrane region" description="Helical" evidence="7">
    <location>
        <begin position="410"/>
        <end position="430"/>
    </location>
</feature>
<dbReference type="PANTHER" id="PTHR43549:SF2">
    <property type="entry name" value="MULTIDRUG RESISTANCE PROTEIN NORM-RELATED"/>
    <property type="match status" value="1"/>
</dbReference>
<feature type="transmembrane region" description="Helical" evidence="7">
    <location>
        <begin position="164"/>
        <end position="186"/>
    </location>
</feature>
<evidence type="ECO:0000256" key="2">
    <source>
        <dbReference type="ARBA" id="ARBA00022448"/>
    </source>
</evidence>
<keyword evidence="3" id="KW-1003">Cell membrane</keyword>
<feature type="transmembrane region" description="Helical" evidence="7">
    <location>
        <begin position="352"/>
        <end position="372"/>
    </location>
</feature>
<dbReference type="PIRSF" id="PIRSF006603">
    <property type="entry name" value="DinF"/>
    <property type="match status" value="1"/>
</dbReference>
<feature type="transmembrane region" description="Helical" evidence="7">
    <location>
        <begin position="56"/>
        <end position="78"/>
    </location>
</feature>
<keyword evidence="2" id="KW-0813">Transport</keyword>
<evidence type="ECO:0000313" key="8">
    <source>
        <dbReference type="EMBL" id="RHB05055.1"/>
    </source>
</evidence>
<keyword evidence="4 7" id="KW-0812">Transmembrane</keyword>
<keyword evidence="5 7" id="KW-1133">Transmembrane helix</keyword>
<dbReference type="InterPro" id="IPR002528">
    <property type="entry name" value="MATE_fam"/>
</dbReference>
<accession>A0A413UC84</accession>
<dbReference type="InterPro" id="IPR048279">
    <property type="entry name" value="MdtK-like"/>
</dbReference>
<name>A0A413UC84_9FIRM</name>
<gene>
    <name evidence="8" type="ORF">DW907_07035</name>
</gene>
<dbReference type="GO" id="GO:0015297">
    <property type="term" value="F:antiporter activity"/>
    <property type="evidence" value="ECO:0007669"/>
    <property type="project" value="InterPro"/>
</dbReference>
<dbReference type="Proteomes" id="UP000285288">
    <property type="component" value="Unassembled WGS sequence"/>
</dbReference>
<evidence type="ECO:0000256" key="3">
    <source>
        <dbReference type="ARBA" id="ARBA00022475"/>
    </source>
</evidence>
<dbReference type="NCBIfam" id="TIGR00797">
    <property type="entry name" value="matE"/>
    <property type="match status" value="1"/>
</dbReference>
<sequence>MNTKLDFINGNTKKCLLAMTLPMIVAMFLNMAYNLVDSLWIGNLLGELAYAALTNSTPIVLLLTSVAMGATNGISILLSQAIGARNEQKKKKVISTSFCIAVIFSLFITFILELFLPVILAALNTPAETMNMARDYLSIYILGYIAVYLYLYFTAVLRSFGNTIFQVIAMLISTILNIVLDPIFILKIGFHGAAIATLLSQSMCLIFMIIYIKKRNVFKISFADFDKKEIIPLIKSAVPSVIQQSIPAISTTFLTSLVSTYSISAIAAYGITGKLETILFYPAMAFNMVLTSIVGQCIGAKRVDRAKDYLKLSLKYGITVLFILSILIIIFSKQLAGLFVSSDPVAQIVEEYFIIISIGYVLNTVTNCYLGCLNGMGKPTKSMILMIFYYLVVRIPLAYVFSYIGLGLNGIWIAVLISHIIACITAILTGTHSFKKNIKMEG</sequence>
<keyword evidence="6 7" id="KW-0472">Membrane</keyword>
<evidence type="ECO:0000256" key="5">
    <source>
        <dbReference type="ARBA" id="ARBA00022989"/>
    </source>
</evidence>
<evidence type="ECO:0000256" key="6">
    <source>
        <dbReference type="ARBA" id="ARBA00023136"/>
    </source>
</evidence>
<dbReference type="PANTHER" id="PTHR43549">
    <property type="entry name" value="MULTIDRUG RESISTANCE PROTEIN YPNP-RELATED"/>
    <property type="match status" value="1"/>
</dbReference>
<feature type="transmembrane region" description="Helical" evidence="7">
    <location>
        <begin position="312"/>
        <end position="332"/>
    </location>
</feature>
<dbReference type="InterPro" id="IPR052031">
    <property type="entry name" value="Membrane_Transporter-Flippase"/>
</dbReference>
<feature type="transmembrane region" description="Helical" evidence="7">
    <location>
        <begin position="253"/>
        <end position="272"/>
    </location>
</feature>
<evidence type="ECO:0000256" key="7">
    <source>
        <dbReference type="SAM" id="Phobius"/>
    </source>
</evidence>
<comment type="subcellular location">
    <subcellularLocation>
        <location evidence="1">Cell membrane</location>
        <topology evidence="1">Multi-pass membrane protein</topology>
    </subcellularLocation>
</comment>
<dbReference type="GO" id="GO:0005886">
    <property type="term" value="C:plasma membrane"/>
    <property type="evidence" value="ECO:0007669"/>
    <property type="project" value="UniProtKB-SubCell"/>
</dbReference>
<feature type="transmembrane region" description="Helical" evidence="7">
    <location>
        <begin position="15"/>
        <end position="36"/>
    </location>
</feature>
<dbReference type="Pfam" id="PF01554">
    <property type="entry name" value="MatE"/>
    <property type="match status" value="2"/>
</dbReference>
<reference evidence="8 9" key="1">
    <citation type="submission" date="2018-08" db="EMBL/GenBank/DDBJ databases">
        <title>A genome reference for cultivated species of the human gut microbiota.</title>
        <authorList>
            <person name="Zou Y."/>
            <person name="Xue W."/>
            <person name="Luo G."/>
        </authorList>
    </citation>
    <scope>NUCLEOTIDE SEQUENCE [LARGE SCALE GENOMIC DNA]</scope>
    <source>
        <strain evidence="8 9">AM42-13AC</strain>
    </source>
</reference>
<dbReference type="GO" id="GO:0042910">
    <property type="term" value="F:xenobiotic transmembrane transporter activity"/>
    <property type="evidence" value="ECO:0007669"/>
    <property type="project" value="InterPro"/>
</dbReference>
<evidence type="ECO:0000256" key="1">
    <source>
        <dbReference type="ARBA" id="ARBA00004651"/>
    </source>
</evidence>
<dbReference type="CDD" id="cd13138">
    <property type="entry name" value="MATE_yoeA_like"/>
    <property type="match status" value="1"/>
</dbReference>
<organism evidence="8 9">
    <name type="scientific">Holdemanella biformis</name>
    <dbReference type="NCBI Taxonomy" id="1735"/>
    <lineage>
        <taxon>Bacteria</taxon>
        <taxon>Bacillati</taxon>
        <taxon>Bacillota</taxon>
        <taxon>Erysipelotrichia</taxon>
        <taxon>Erysipelotrichales</taxon>
        <taxon>Erysipelotrichaceae</taxon>
        <taxon>Holdemanella</taxon>
    </lineage>
</organism>
<dbReference type="EMBL" id="QSGD01000024">
    <property type="protein sequence ID" value="RHB05055.1"/>
    <property type="molecule type" value="Genomic_DNA"/>
</dbReference>
<feature type="transmembrane region" description="Helical" evidence="7">
    <location>
        <begin position="136"/>
        <end position="157"/>
    </location>
</feature>
<feature type="transmembrane region" description="Helical" evidence="7">
    <location>
        <begin position="98"/>
        <end position="124"/>
    </location>
</feature>
<evidence type="ECO:0000256" key="4">
    <source>
        <dbReference type="ARBA" id="ARBA00022692"/>
    </source>
</evidence>
<protein>
    <submittedName>
        <fullName evidence="8">MATE family efflux transporter</fullName>
    </submittedName>
</protein>
<feature type="transmembrane region" description="Helical" evidence="7">
    <location>
        <begin position="192"/>
        <end position="212"/>
    </location>
</feature>
<proteinExistence type="predicted"/>
<evidence type="ECO:0000313" key="9">
    <source>
        <dbReference type="Proteomes" id="UP000285288"/>
    </source>
</evidence>
<dbReference type="RefSeq" id="WP_032091081.1">
    <property type="nucleotide sequence ID" value="NZ_QSGD01000024.1"/>
</dbReference>
<feature type="transmembrane region" description="Helical" evidence="7">
    <location>
        <begin position="384"/>
        <end position="404"/>
    </location>
</feature>
<comment type="caution">
    <text evidence="8">The sequence shown here is derived from an EMBL/GenBank/DDBJ whole genome shotgun (WGS) entry which is preliminary data.</text>
</comment>
<dbReference type="AlphaFoldDB" id="A0A413UC84"/>